<dbReference type="EMBL" id="CP104013">
    <property type="protein sequence ID" value="UYP46198.1"/>
    <property type="molecule type" value="Genomic_DNA"/>
</dbReference>
<sequence>MASELNKKNKKKMSPISLFFLLSYTLFWGYLVVAFAIITILSLDPANLPVFAAEMLGIVGSYAPSVAAIIVLLQYNDKQAIKALLKQYINFKASWKLYLLGLLPIVVAFISALIGRIFISNPPEIVMLSSFAPAIFVTLLLDVAKGPIGEQAGWRGFGYAKLMEKQSFLKTGLIIGFFWAFWHAPLWLMNAWSIGEVLGFILTAVATTLFMNWMRFKNQKSLIPVVLFHLSMNFGLQLVTDIGFNLISLRVLLPIYGVVFVILATLFYASNKSQLINSSHSKIE</sequence>
<organism evidence="3 4">
    <name type="scientific">Candidatus Lokiarchaeum ossiferum</name>
    <dbReference type="NCBI Taxonomy" id="2951803"/>
    <lineage>
        <taxon>Archaea</taxon>
        <taxon>Promethearchaeati</taxon>
        <taxon>Promethearchaeota</taxon>
        <taxon>Promethearchaeia</taxon>
        <taxon>Promethearchaeales</taxon>
        <taxon>Promethearchaeaceae</taxon>
        <taxon>Candidatus Lokiarchaeum</taxon>
    </lineage>
</organism>
<feature type="transmembrane region" description="Helical" evidence="1">
    <location>
        <begin position="55"/>
        <end position="76"/>
    </location>
</feature>
<dbReference type="PANTHER" id="PTHR35797">
    <property type="entry name" value="PROTEASE-RELATED"/>
    <property type="match status" value="1"/>
</dbReference>
<dbReference type="PANTHER" id="PTHR35797:SF1">
    <property type="entry name" value="PROTEASE"/>
    <property type="match status" value="1"/>
</dbReference>
<accession>A0ABY6HRQ9</accession>
<dbReference type="Proteomes" id="UP001208689">
    <property type="component" value="Chromosome"/>
</dbReference>
<feature type="transmembrane region" description="Helical" evidence="1">
    <location>
        <begin position="222"/>
        <end position="239"/>
    </location>
</feature>
<dbReference type="InterPro" id="IPR042150">
    <property type="entry name" value="MmRce1-like"/>
</dbReference>
<feature type="transmembrane region" description="Helical" evidence="1">
    <location>
        <begin position="191"/>
        <end position="210"/>
    </location>
</feature>
<feature type="transmembrane region" description="Helical" evidence="1">
    <location>
        <begin position="21"/>
        <end position="43"/>
    </location>
</feature>
<reference evidence="3" key="1">
    <citation type="submission" date="2022-09" db="EMBL/GenBank/DDBJ databases">
        <title>Actin cytoskeleton and complex cell architecture in an #Asgard archaeon.</title>
        <authorList>
            <person name="Ponce Toledo R.I."/>
            <person name="Schleper C."/>
            <person name="Rodrigues Oliveira T."/>
            <person name="Wollweber F."/>
            <person name="Xu J."/>
            <person name="Rittmann S."/>
            <person name="Klingl A."/>
            <person name="Pilhofer M."/>
        </authorList>
    </citation>
    <scope>NUCLEOTIDE SEQUENCE</scope>
    <source>
        <strain evidence="3">B-35</strain>
    </source>
</reference>
<keyword evidence="1" id="KW-0812">Transmembrane</keyword>
<dbReference type="Pfam" id="PF02517">
    <property type="entry name" value="Rce1-like"/>
    <property type="match status" value="1"/>
</dbReference>
<keyword evidence="1" id="KW-0472">Membrane</keyword>
<evidence type="ECO:0000259" key="2">
    <source>
        <dbReference type="Pfam" id="PF02517"/>
    </source>
</evidence>
<evidence type="ECO:0000313" key="4">
    <source>
        <dbReference type="Proteomes" id="UP001208689"/>
    </source>
</evidence>
<feature type="domain" description="CAAX prenyl protease 2/Lysostaphin resistance protein A-like" evidence="2">
    <location>
        <begin position="135"/>
        <end position="234"/>
    </location>
</feature>
<feature type="transmembrane region" description="Helical" evidence="1">
    <location>
        <begin position="167"/>
        <end position="185"/>
    </location>
</feature>
<dbReference type="InterPro" id="IPR003675">
    <property type="entry name" value="Rce1/LyrA-like_dom"/>
</dbReference>
<keyword evidence="4" id="KW-1185">Reference proteome</keyword>
<evidence type="ECO:0000313" key="3">
    <source>
        <dbReference type="EMBL" id="UYP46198.1"/>
    </source>
</evidence>
<proteinExistence type="predicted"/>
<protein>
    <recommendedName>
        <fullName evidence="2">CAAX prenyl protease 2/Lysostaphin resistance protein A-like domain-containing protein</fullName>
    </recommendedName>
</protein>
<feature type="transmembrane region" description="Helical" evidence="1">
    <location>
        <begin position="125"/>
        <end position="146"/>
    </location>
</feature>
<gene>
    <name evidence="3" type="ORF">NEF87_002483</name>
</gene>
<feature type="transmembrane region" description="Helical" evidence="1">
    <location>
        <begin position="97"/>
        <end position="119"/>
    </location>
</feature>
<keyword evidence="1" id="KW-1133">Transmembrane helix</keyword>
<evidence type="ECO:0000256" key="1">
    <source>
        <dbReference type="SAM" id="Phobius"/>
    </source>
</evidence>
<name>A0ABY6HRQ9_9ARCH</name>
<feature type="transmembrane region" description="Helical" evidence="1">
    <location>
        <begin position="251"/>
        <end position="269"/>
    </location>
</feature>